<dbReference type="CDD" id="cd08896">
    <property type="entry name" value="SRPBCC_CalC_Aha1-like_3"/>
    <property type="match status" value="1"/>
</dbReference>
<dbReference type="Gene3D" id="3.30.530.20">
    <property type="match status" value="1"/>
</dbReference>
<name>A0ABM8TFZ6_9BURK</name>
<protein>
    <recommendedName>
        <fullName evidence="2">Activator of Hsp90 ATPase homologue 1/2-like C-terminal domain-containing protein</fullName>
    </recommendedName>
</protein>
<keyword evidence="4" id="KW-1185">Reference proteome</keyword>
<reference evidence="3 4" key="1">
    <citation type="submission" date="2021-03" db="EMBL/GenBank/DDBJ databases">
        <authorList>
            <person name="Peeters C."/>
        </authorList>
    </citation>
    <scope>NUCLEOTIDE SEQUENCE [LARGE SCALE GENOMIC DNA]</scope>
    <source>
        <strain evidence="3 4">LMG 26411</strain>
    </source>
</reference>
<dbReference type="EMBL" id="CAJPVI010000012">
    <property type="protein sequence ID" value="CAG2143757.1"/>
    <property type="molecule type" value="Genomic_DNA"/>
</dbReference>
<dbReference type="SUPFAM" id="SSF55961">
    <property type="entry name" value="Bet v1-like"/>
    <property type="match status" value="1"/>
</dbReference>
<sequence>MSSKQDLDLEISRVLKAPRDLVWKAWTDPSHLKEWWCPKPWTTEVLAFDLVPGGAFHTLMRGPDGGISDNPGSFLDVVPRSRIVWTTALVAQWRPADNPWLPMTAYITMEDEGEHTRYVARVLHKDKASCDQHEEMGFFDGWGTCITQLEAYAQSLK</sequence>
<feature type="domain" description="Activator of Hsp90 ATPase homologue 1/2-like C-terminal" evidence="2">
    <location>
        <begin position="16"/>
        <end position="153"/>
    </location>
</feature>
<proteinExistence type="inferred from homology"/>
<gene>
    <name evidence="3" type="ORF">LMG26411_02445</name>
</gene>
<evidence type="ECO:0000313" key="4">
    <source>
        <dbReference type="Proteomes" id="UP000672657"/>
    </source>
</evidence>
<dbReference type="InterPro" id="IPR013538">
    <property type="entry name" value="ASHA1/2-like_C"/>
</dbReference>
<comment type="similarity">
    <text evidence="1">Belongs to the AHA1 family.</text>
</comment>
<evidence type="ECO:0000313" key="3">
    <source>
        <dbReference type="EMBL" id="CAG2143757.1"/>
    </source>
</evidence>
<dbReference type="InterPro" id="IPR023393">
    <property type="entry name" value="START-like_dom_sf"/>
</dbReference>
<accession>A0ABM8TFZ6</accession>
<dbReference type="Pfam" id="PF08327">
    <property type="entry name" value="AHSA1"/>
    <property type="match status" value="1"/>
</dbReference>
<evidence type="ECO:0000259" key="2">
    <source>
        <dbReference type="Pfam" id="PF08327"/>
    </source>
</evidence>
<comment type="caution">
    <text evidence="3">The sequence shown here is derived from an EMBL/GenBank/DDBJ whole genome shotgun (WGS) entry which is preliminary data.</text>
</comment>
<dbReference type="RefSeq" id="WP_211953525.1">
    <property type="nucleotide sequence ID" value="NZ_CAJPVI010000012.1"/>
</dbReference>
<organism evidence="3 4">
    <name type="scientific">Cupriavidus numazuensis</name>
    <dbReference type="NCBI Taxonomy" id="221992"/>
    <lineage>
        <taxon>Bacteria</taxon>
        <taxon>Pseudomonadati</taxon>
        <taxon>Pseudomonadota</taxon>
        <taxon>Betaproteobacteria</taxon>
        <taxon>Burkholderiales</taxon>
        <taxon>Burkholderiaceae</taxon>
        <taxon>Cupriavidus</taxon>
    </lineage>
</organism>
<dbReference type="Proteomes" id="UP000672657">
    <property type="component" value="Unassembled WGS sequence"/>
</dbReference>
<evidence type="ECO:0000256" key="1">
    <source>
        <dbReference type="ARBA" id="ARBA00006817"/>
    </source>
</evidence>